<evidence type="ECO:0000313" key="23">
    <source>
        <dbReference type="EMBL" id="SDI16783.1"/>
    </source>
</evidence>
<keyword evidence="24" id="KW-1185">Reference proteome</keyword>
<evidence type="ECO:0000259" key="22">
    <source>
        <dbReference type="PROSITE" id="PS50894"/>
    </source>
</evidence>
<keyword evidence="11 23" id="KW-0418">Kinase</keyword>
<keyword evidence="8 18" id="KW-0812">Transmembrane</keyword>
<dbReference type="CDD" id="cd16922">
    <property type="entry name" value="HATPase_EvgS-ArcB-TorS-like"/>
    <property type="match status" value="1"/>
</dbReference>
<dbReference type="SUPFAM" id="SSF55785">
    <property type="entry name" value="PYP-like sensor domain (PAS domain)"/>
    <property type="match status" value="1"/>
</dbReference>
<proteinExistence type="predicted"/>
<dbReference type="Gene3D" id="1.10.287.130">
    <property type="match status" value="1"/>
</dbReference>
<dbReference type="InterPro" id="IPR036097">
    <property type="entry name" value="HisK_dim/P_sf"/>
</dbReference>
<dbReference type="CDD" id="cd00130">
    <property type="entry name" value="PAS"/>
    <property type="match status" value="1"/>
</dbReference>
<evidence type="ECO:0000256" key="12">
    <source>
        <dbReference type="ARBA" id="ARBA00022840"/>
    </source>
</evidence>
<dbReference type="InterPro" id="IPR000014">
    <property type="entry name" value="PAS"/>
</dbReference>
<dbReference type="EMBL" id="FNDS01000006">
    <property type="protein sequence ID" value="SDI16783.1"/>
    <property type="molecule type" value="Genomic_DNA"/>
</dbReference>
<keyword evidence="15 18" id="KW-0472">Membrane</keyword>
<protein>
    <recommendedName>
        <fullName evidence="3">histidine kinase</fullName>
        <ecNumber evidence="3">2.7.13.3</ecNumber>
    </recommendedName>
</protein>
<reference evidence="24" key="1">
    <citation type="submission" date="2016-10" db="EMBL/GenBank/DDBJ databases">
        <authorList>
            <person name="Varghese N."/>
            <person name="Submissions S."/>
        </authorList>
    </citation>
    <scope>NUCLEOTIDE SEQUENCE [LARGE SCALE GENOMIC DNA]</scope>
    <source>
        <strain evidence="24">CCM 7469</strain>
    </source>
</reference>
<dbReference type="PROSITE" id="PS50894">
    <property type="entry name" value="HPT"/>
    <property type="match status" value="1"/>
</dbReference>
<dbReference type="SMART" id="SM00062">
    <property type="entry name" value="PBPb"/>
    <property type="match status" value="2"/>
</dbReference>
<evidence type="ECO:0000313" key="24">
    <source>
        <dbReference type="Proteomes" id="UP000199636"/>
    </source>
</evidence>
<keyword evidence="5" id="KW-0997">Cell inner membrane</keyword>
<dbReference type="PRINTS" id="PR00344">
    <property type="entry name" value="BCTRLSENSOR"/>
</dbReference>
<evidence type="ECO:0000256" key="6">
    <source>
        <dbReference type="ARBA" id="ARBA00022553"/>
    </source>
</evidence>
<dbReference type="Proteomes" id="UP000199636">
    <property type="component" value="Unassembled WGS sequence"/>
</dbReference>
<keyword evidence="10" id="KW-0547">Nucleotide-binding</keyword>
<gene>
    <name evidence="23" type="ORF">SAMN05216272_106179</name>
</gene>
<feature type="transmembrane region" description="Helical" evidence="18">
    <location>
        <begin position="526"/>
        <end position="546"/>
    </location>
</feature>
<dbReference type="Pfam" id="PF08448">
    <property type="entry name" value="PAS_4"/>
    <property type="match status" value="1"/>
</dbReference>
<dbReference type="CDD" id="cd17546">
    <property type="entry name" value="REC_hyHK_CKI1_RcsC-like"/>
    <property type="match status" value="1"/>
</dbReference>
<evidence type="ECO:0000256" key="7">
    <source>
        <dbReference type="ARBA" id="ARBA00022679"/>
    </source>
</evidence>
<dbReference type="InterPro" id="IPR004358">
    <property type="entry name" value="Sig_transdc_His_kin-like_C"/>
</dbReference>
<dbReference type="CDD" id="cd13707">
    <property type="entry name" value="PBP2_BvgS_D2"/>
    <property type="match status" value="1"/>
</dbReference>
<feature type="domain" description="Response regulatory" evidence="20">
    <location>
        <begin position="949"/>
        <end position="1068"/>
    </location>
</feature>
<dbReference type="FunFam" id="3.30.565.10:FF:000010">
    <property type="entry name" value="Sensor histidine kinase RcsC"/>
    <property type="match status" value="1"/>
</dbReference>
<keyword evidence="13 18" id="KW-1133">Transmembrane helix</keyword>
<feature type="domain" description="HPt" evidence="22">
    <location>
        <begin position="1098"/>
        <end position="1190"/>
    </location>
</feature>
<evidence type="ECO:0000256" key="13">
    <source>
        <dbReference type="ARBA" id="ARBA00022989"/>
    </source>
</evidence>
<dbReference type="PROSITE" id="PS50109">
    <property type="entry name" value="HIS_KIN"/>
    <property type="match status" value="1"/>
</dbReference>
<evidence type="ECO:0000256" key="8">
    <source>
        <dbReference type="ARBA" id="ARBA00022692"/>
    </source>
</evidence>
<dbReference type="NCBIfam" id="TIGR00229">
    <property type="entry name" value="sensory_box"/>
    <property type="match status" value="1"/>
</dbReference>
<feature type="modified residue" description="4-aspartylphosphate" evidence="17">
    <location>
        <position position="998"/>
    </location>
</feature>
<evidence type="ECO:0000256" key="14">
    <source>
        <dbReference type="ARBA" id="ARBA00023012"/>
    </source>
</evidence>
<keyword evidence="14" id="KW-0902">Two-component regulatory system</keyword>
<evidence type="ECO:0000256" key="1">
    <source>
        <dbReference type="ARBA" id="ARBA00000085"/>
    </source>
</evidence>
<feature type="domain" description="PAC" evidence="21">
    <location>
        <begin position="639"/>
        <end position="691"/>
    </location>
</feature>
<dbReference type="SMART" id="SM00091">
    <property type="entry name" value="PAS"/>
    <property type="match status" value="1"/>
</dbReference>
<dbReference type="SMART" id="SM00387">
    <property type="entry name" value="HATPase_c"/>
    <property type="match status" value="1"/>
</dbReference>
<dbReference type="InterPro" id="IPR000700">
    <property type="entry name" value="PAS-assoc_C"/>
</dbReference>
<dbReference type="Pfam" id="PF00072">
    <property type="entry name" value="Response_reg"/>
    <property type="match status" value="1"/>
</dbReference>
<evidence type="ECO:0000256" key="3">
    <source>
        <dbReference type="ARBA" id="ARBA00012438"/>
    </source>
</evidence>
<evidence type="ECO:0000256" key="11">
    <source>
        <dbReference type="ARBA" id="ARBA00022777"/>
    </source>
</evidence>
<evidence type="ECO:0000256" key="5">
    <source>
        <dbReference type="ARBA" id="ARBA00022519"/>
    </source>
</evidence>
<organism evidence="23 24">
    <name type="scientific">Pseudomonas panipatensis</name>
    <dbReference type="NCBI Taxonomy" id="428992"/>
    <lineage>
        <taxon>Bacteria</taxon>
        <taxon>Pseudomonadati</taxon>
        <taxon>Pseudomonadota</taxon>
        <taxon>Gammaproteobacteria</taxon>
        <taxon>Pseudomonadales</taxon>
        <taxon>Pseudomonadaceae</taxon>
        <taxon>Pseudomonas</taxon>
    </lineage>
</organism>
<dbReference type="SUPFAM" id="SSF52172">
    <property type="entry name" value="CheY-like"/>
    <property type="match status" value="1"/>
</dbReference>
<dbReference type="InterPro" id="IPR036641">
    <property type="entry name" value="HPT_dom_sf"/>
</dbReference>
<dbReference type="Gene3D" id="3.30.565.10">
    <property type="entry name" value="Histidine kinase-like ATPase, C-terminal domain"/>
    <property type="match status" value="1"/>
</dbReference>
<dbReference type="PROSITE" id="PS50110">
    <property type="entry name" value="RESPONSE_REGULATORY"/>
    <property type="match status" value="1"/>
</dbReference>
<feature type="domain" description="Histidine kinase" evidence="19">
    <location>
        <begin position="709"/>
        <end position="928"/>
    </location>
</feature>
<dbReference type="SUPFAM" id="SSF55874">
    <property type="entry name" value="ATPase domain of HSP90 chaperone/DNA topoisomerase II/histidine kinase"/>
    <property type="match status" value="1"/>
</dbReference>
<evidence type="ECO:0000259" key="20">
    <source>
        <dbReference type="PROSITE" id="PS50110"/>
    </source>
</evidence>
<dbReference type="InterPro" id="IPR005467">
    <property type="entry name" value="His_kinase_dom"/>
</dbReference>
<sequence length="1196" mass="130766">MDLSRRLVVFCCLLLCWPLLVAAAPPLLLAGHSAPIGDAWMSPAERAWLAQHGPLRVAVIETDRPPLEMLSGGRYEGVSADYLGLLFGDTPRVLAYPSRQAALQALQRGEVDLLGAGSDFEAGANGLLRSRAYLPVQPVLVSAQARPFDAARADTTLALVADYLALAKVRAAYPNSRVLLFASPLRALEALSLGNVDGMIGDALSVHYLINMNYLFDLRIDNFAPLDSDGFSFLLAQGNETLRDLLDHGLARVGAQRDEEILRRWSAGERFRLVQRRLVLSPRENRWLAANPKIPVVVTRYTGSLVQVDDDGKISGIARDYLDLLGQRAGLQFSYAAVDSADALDREMRAGRALATPVVPPGDWELTVLAPYLRGTVILATAEGDQRIHDLQDLAGKRLASAAGRYFNQMLHERYPDIQLLEMPNQLESLHSVEEGRSDASISSLFSARALIASHFKGRLKVAGILEELSTPYSIGVLRDQPELASILEKAQLSVDPEEIAALVRRWEPRQADNGGSFWAEHRESILAFGGIGALLVLLSLVWGFYLNRQVLRTRRAEQRLSSQLVLLDSLIQAIPNPVYLLDRDGRLRLCNQALLDLFDSRLEDCRGKSIPELGWFPEAEARRLAELHGQQVATGNMPPAGDYVLRLPGRDLYVYHWAVAQRDADGEIQGVIGGWVDLTERQQLMQQLERERQRADAASAAKSQFLSTMSHEIRTPMNAIIGLQELVLEKAREGILDRPSLEVAQDAARSLLMLIGNVLDMARIESGRIDSAPLPASLRRQIEGSVSLFAGLAVQKGLSLELQAGAELDHWVLLDVLRFKQVLFNLLNNAIKFTERGGITLRASATRQGQNLDLLIEVIDTGVGISAEDQARLFQPFAQVEQPARQAGSGLGLHISRRLVEMMGGRLELTSEAGVGSCFSLRLPLQITQAPGEKEGVALQPAGPGALKVLAVDDHPANRLVFQQQLEHLGHRATLAANGEEGWELWLAGDFDVVLTDCRMVGVDGYELTRRIREEESRCGRRRCLVLGATANALDEETQRCLEAGMDQVLFKPLTLEVLQQALASASAPAAKAGPASATPSGAVFDLGGVFGAHPETNPSAAGFIGTLLEANEQDLIQLRRLGEQGEPRQLADLAHRIAGAAAIVRARELEGHCRDLQIICESDAIGAPQQVRAVEAALEELQRQLRAWLRSLDA</sequence>
<dbReference type="SUPFAM" id="SSF47384">
    <property type="entry name" value="Homodimeric domain of signal transducing histidine kinase"/>
    <property type="match status" value="1"/>
</dbReference>
<dbReference type="PROSITE" id="PS50113">
    <property type="entry name" value="PAC"/>
    <property type="match status" value="1"/>
</dbReference>
<evidence type="ECO:0000256" key="10">
    <source>
        <dbReference type="ARBA" id="ARBA00022741"/>
    </source>
</evidence>
<dbReference type="PANTHER" id="PTHR43047:SF72">
    <property type="entry name" value="OSMOSENSING HISTIDINE PROTEIN KINASE SLN1"/>
    <property type="match status" value="1"/>
</dbReference>
<dbReference type="InterPro" id="IPR049870">
    <property type="entry name" value="BvgS-like_periplasmic1"/>
</dbReference>
<dbReference type="InterPro" id="IPR003594">
    <property type="entry name" value="HATPase_dom"/>
</dbReference>
<dbReference type="InterPro" id="IPR035965">
    <property type="entry name" value="PAS-like_dom_sf"/>
</dbReference>
<dbReference type="Pfam" id="PF02518">
    <property type="entry name" value="HATPase_c"/>
    <property type="match status" value="1"/>
</dbReference>
<feature type="modified residue" description="Phosphohistidine" evidence="16">
    <location>
        <position position="1137"/>
    </location>
</feature>
<dbReference type="InterPro" id="IPR013656">
    <property type="entry name" value="PAS_4"/>
</dbReference>
<dbReference type="EC" id="2.7.13.3" evidence="3"/>
<keyword evidence="12" id="KW-0067">ATP-binding</keyword>
<dbReference type="OrthoDB" id="9770795at2"/>
<dbReference type="GO" id="GO:0000155">
    <property type="term" value="F:phosphorelay sensor kinase activity"/>
    <property type="evidence" value="ECO:0007669"/>
    <property type="project" value="InterPro"/>
</dbReference>
<dbReference type="InterPro" id="IPR008207">
    <property type="entry name" value="Sig_transdc_His_kin_Hpt_dom"/>
</dbReference>
<dbReference type="InterPro" id="IPR049871">
    <property type="entry name" value="BvgS-like_periplasmic2"/>
</dbReference>
<evidence type="ECO:0000256" key="17">
    <source>
        <dbReference type="PROSITE-ProRule" id="PRU00169"/>
    </source>
</evidence>
<evidence type="ECO:0000256" key="18">
    <source>
        <dbReference type="SAM" id="Phobius"/>
    </source>
</evidence>
<evidence type="ECO:0000256" key="4">
    <source>
        <dbReference type="ARBA" id="ARBA00022475"/>
    </source>
</evidence>
<dbReference type="InterPro" id="IPR003661">
    <property type="entry name" value="HisK_dim/P_dom"/>
</dbReference>
<dbReference type="InterPro" id="IPR036890">
    <property type="entry name" value="HATPase_C_sf"/>
</dbReference>
<evidence type="ECO:0000256" key="15">
    <source>
        <dbReference type="ARBA" id="ARBA00023136"/>
    </source>
</evidence>
<name>A0A1G8ID25_9PSED</name>
<keyword evidence="6 17" id="KW-0597">Phosphoprotein</keyword>
<dbReference type="SUPFAM" id="SSF47226">
    <property type="entry name" value="Histidine-containing phosphotransfer domain, HPT domain"/>
    <property type="match status" value="1"/>
</dbReference>
<evidence type="ECO:0000256" key="16">
    <source>
        <dbReference type="PROSITE-ProRule" id="PRU00110"/>
    </source>
</evidence>
<accession>A0A1G8ID25</accession>
<keyword evidence="7" id="KW-0808">Transferase</keyword>
<dbReference type="Gene3D" id="3.40.50.2300">
    <property type="match status" value="1"/>
</dbReference>
<keyword evidence="4" id="KW-1003">Cell membrane</keyword>
<dbReference type="STRING" id="428992.SAMN05216272_106179"/>
<evidence type="ECO:0000256" key="9">
    <source>
        <dbReference type="ARBA" id="ARBA00022729"/>
    </source>
</evidence>
<dbReference type="InterPro" id="IPR001638">
    <property type="entry name" value="Solute-binding_3/MltF_N"/>
</dbReference>
<dbReference type="SMART" id="SM00448">
    <property type="entry name" value="REC"/>
    <property type="match status" value="1"/>
</dbReference>
<dbReference type="CDD" id="cd00082">
    <property type="entry name" value="HisKA"/>
    <property type="match status" value="1"/>
</dbReference>
<dbReference type="GO" id="GO:0005524">
    <property type="term" value="F:ATP binding"/>
    <property type="evidence" value="ECO:0007669"/>
    <property type="project" value="UniProtKB-KW"/>
</dbReference>
<dbReference type="CDD" id="cd13705">
    <property type="entry name" value="PBP2_BvgS_D1"/>
    <property type="match status" value="1"/>
</dbReference>
<dbReference type="GO" id="GO:0005886">
    <property type="term" value="C:plasma membrane"/>
    <property type="evidence" value="ECO:0007669"/>
    <property type="project" value="UniProtKB-SubCell"/>
</dbReference>
<dbReference type="PANTHER" id="PTHR43047">
    <property type="entry name" value="TWO-COMPONENT HISTIDINE PROTEIN KINASE"/>
    <property type="match status" value="1"/>
</dbReference>
<dbReference type="SUPFAM" id="SSF53850">
    <property type="entry name" value="Periplasmic binding protein-like II"/>
    <property type="match status" value="2"/>
</dbReference>
<dbReference type="Gene3D" id="1.20.120.160">
    <property type="entry name" value="HPT domain"/>
    <property type="match status" value="1"/>
</dbReference>
<dbReference type="InterPro" id="IPR011006">
    <property type="entry name" value="CheY-like_superfamily"/>
</dbReference>
<dbReference type="Gene3D" id="3.40.190.10">
    <property type="entry name" value="Periplasmic binding protein-like II"/>
    <property type="match status" value="4"/>
</dbReference>
<dbReference type="Pfam" id="PF00512">
    <property type="entry name" value="HisKA"/>
    <property type="match status" value="1"/>
</dbReference>
<evidence type="ECO:0000256" key="2">
    <source>
        <dbReference type="ARBA" id="ARBA00004429"/>
    </source>
</evidence>
<dbReference type="Gene3D" id="3.30.450.20">
    <property type="entry name" value="PAS domain"/>
    <property type="match status" value="1"/>
</dbReference>
<evidence type="ECO:0000259" key="19">
    <source>
        <dbReference type="PROSITE" id="PS50109"/>
    </source>
</evidence>
<dbReference type="GO" id="GO:0009927">
    <property type="term" value="F:histidine phosphotransfer kinase activity"/>
    <property type="evidence" value="ECO:0007669"/>
    <property type="project" value="TreeGrafter"/>
</dbReference>
<dbReference type="AlphaFoldDB" id="A0A1G8ID25"/>
<dbReference type="Pfam" id="PF01627">
    <property type="entry name" value="Hpt"/>
    <property type="match status" value="1"/>
</dbReference>
<comment type="catalytic activity">
    <reaction evidence="1">
        <text>ATP + protein L-histidine = ADP + protein N-phospho-L-histidine.</text>
        <dbReference type="EC" id="2.7.13.3"/>
    </reaction>
</comment>
<keyword evidence="9" id="KW-0732">Signal</keyword>
<comment type="subcellular location">
    <subcellularLocation>
        <location evidence="2">Cell inner membrane</location>
        <topology evidence="2">Multi-pass membrane protein</topology>
    </subcellularLocation>
</comment>
<dbReference type="SMART" id="SM00388">
    <property type="entry name" value="HisKA"/>
    <property type="match status" value="1"/>
</dbReference>
<dbReference type="InterPro" id="IPR001789">
    <property type="entry name" value="Sig_transdc_resp-reg_receiver"/>
</dbReference>
<evidence type="ECO:0000259" key="21">
    <source>
        <dbReference type="PROSITE" id="PS50113"/>
    </source>
</evidence>